<evidence type="ECO:0000313" key="2">
    <source>
        <dbReference type="EMBL" id="OGZ61704.1"/>
    </source>
</evidence>
<accession>A0A1G2HGT1</accession>
<dbReference type="InterPro" id="IPR011604">
    <property type="entry name" value="PDDEXK-like_dom_sf"/>
</dbReference>
<protein>
    <recommendedName>
        <fullName evidence="1">PD-(D/E)XK endonuclease-like domain-containing protein</fullName>
    </recommendedName>
</protein>
<evidence type="ECO:0000259" key="1">
    <source>
        <dbReference type="Pfam" id="PF12705"/>
    </source>
</evidence>
<organism evidence="2 3">
    <name type="scientific">Candidatus Spechtbacteria bacterium RIFCSPLOWO2_01_FULL_46_10</name>
    <dbReference type="NCBI Taxonomy" id="1802163"/>
    <lineage>
        <taxon>Bacteria</taxon>
        <taxon>Candidatus Spechtiibacteriota</taxon>
    </lineage>
</organism>
<dbReference type="STRING" id="1802163.A2932_01415"/>
<proteinExistence type="predicted"/>
<name>A0A1G2HGT1_9BACT</name>
<dbReference type="InterPro" id="IPR038726">
    <property type="entry name" value="PDDEXK_AddAB-type"/>
</dbReference>
<comment type="caution">
    <text evidence="2">The sequence shown here is derived from an EMBL/GenBank/DDBJ whole genome shotgun (WGS) entry which is preliminary data.</text>
</comment>
<reference evidence="2 3" key="1">
    <citation type="journal article" date="2016" name="Nat. Commun.">
        <title>Thousands of microbial genomes shed light on interconnected biogeochemical processes in an aquifer system.</title>
        <authorList>
            <person name="Anantharaman K."/>
            <person name="Brown C.T."/>
            <person name="Hug L.A."/>
            <person name="Sharon I."/>
            <person name="Castelle C.J."/>
            <person name="Probst A.J."/>
            <person name="Thomas B.C."/>
            <person name="Singh A."/>
            <person name="Wilkins M.J."/>
            <person name="Karaoz U."/>
            <person name="Brodie E.L."/>
            <person name="Williams K.H."/>
            <person name="Hubbard S.S."/>
            <person name="Banfield J.F."/>
        </authorList>
    </citation>
    <scope>NUCLEOTIDE SEQUENCE [LARGE SCALE GENOMIC DNA]</scope>
</reference>
<evidence type="ECO:0000313" key="3">
    <source>
        <dbReference type="Proteomes" id="UP000179153"/>
    </source>
</evidence>
<dbReference type="Proteomes" id="UP000179153">
    <property type="component" value="Unassembled WGS sequence"/>
</dbReference>
<sequence>MRKNGTIRLSPSTIGLYKDCKRCFWLKFNGRERPAGIFPSLPSGMDGVIKKYFDKYRGGMPPELQGRMEGILMHDLTTLNKWRNWRTGLVYEDKTRNAALFGALDDCLEIGDNYAPLDYKTRGFAPKDGGEAYYQHQLDAYTFLLRANNYKVADFAYLVYYYPEKVEENGVVYFNVEPKKVAVNTDDAKKSFEDAVDFLKEPEPKVHSYRTSCAYCNWQINEEFD</sequence>
<dbReference type="Pfam" id="PF12705">
    <property type="entry name" value="PDDEXK_1"/>
    <property type="match status" value="1"/>
</dbReference>
<dbReference type="Gene3D" id="3.90.320.10">
    <property type="match status" value="1"/>
</dbReference>
<dbReference type="EMBL" id="MHOI01000012">
    <property type="protein sequence ID" value="OGZ61704.1"/>
    <property type="molecule type" value="Genomic_DNA"/>
</dbReference>
<dbReference type="AlphaFoldDB" id="A0A1G2HGT1"/>
<gene>
    <name evidence="2" type="ORF">A2932_01415</name>
</gene>
<feature type="domain" description="PD-(D/E)XK endonuclease-like" evidence="1">
    <location>
        <begin position="99"/>
        <end position="219"/>
    </location>
</feature>